<evidence type="ECO:0000256" key="8">
    <source>
        <dbReference type="ARBA" id="ARBA00023054"/>
    </source>
</evidence>
<keyword evidence="6" id="KW-0611">Plant defense</keyword>
<evidence type="ECO:0000256" key="7">
    <source>
        <dbReference type="ARBA" id="ARBA00022840"/>
    </source>
</evidence>
<evidence type="ECO:0000256" key="2">
    <source>
        <dbReference type="ARBA" id="ARBA00008894"/>
    </source>
</evidence>
<dbReference type="InterPro" id="IPR041118">
    <property type="entry name" value="Rx_N"/>
</dbReference>
<evidence type="ECO:0000256" key="9">
    <source>
        <dbReference type="ARBA" id="ARBA00023136"/>
    </source>
</evidence>
<keyword evidence="13" id="KW-1185">Reference proteome</keyword>
<evidence type="ECO:0000256" key="3">
    <source>
        <dbReference type="ARBA" id="ARBA00022614"/>
    </source>
</evidence>
<reference evidence="12 13" key="1">
    <citation type="journal article" date="2021" name="BMC Genomics">
        <title>Datura genome reveals duplications of psychoactive alkaloid biosynthetic genes and high mutation rate following tissue culture.</title>
        <authorList>
            <person name="Rajewski A."/>
            <person name="Carter-House D."/>
            <person name="Stajich J."/>
            <person name="Litt A."/>
        </authorList>
    </citation>
    <scope>NUCLEOTIDE SEQUENCE [LARGE SCALE GENOMIC DNA]</scope>
    <source>
        <strain evidence="12">AR-01</strain>
    </source>
</reference>
<name>A0ABS8TI19_DATST</name>
<evidence type="ECO:0000256" key="1">
    <source>
        <dbReference type="ARBA" id="ARBA00004370"/>
    </source>
</evidence>
<protein>
    <submittedName>
        <fullName evidence="12">Uncharacterized protein</fullName>
    </submittedName>
</protein>
<organism evidence="12 13">
    <name type="scientific">Datura stramonium</name>
    <name type="common">Jimsonweed</name>
    <name type="synonym">Common thornapple</name>
    <dbReference type="NCBI Taxonomy" id="4076"/>
    <lineage>
        <taxon>Eukaryota</taxon>
        <taxon>Viridiplantae</taxon>
        <taxon>Streptophyta</taxon>
        <taxon>Embryophyta</taxon>
        <taxon>Tracheophyta</taxon>
        <taxon>Spermatophyta</taxon>
        <taxon>Magnoliopsida</taxon>
        <taxon>eudicotyledons</taxon>
        <taxon>Gunneridae</taxon>
        <taxon>Pentapetalae</taxon>
        <taxon>asterids</taxon>
        <taxon>lamiids</taxon>
        <taxon>Solanales</taxon>
        <taxon>Solanaceae</taxon>
        <taxon>Solanoideae</taxon>
        <taxon>Datureae</taxon>
        <taxon>Datura</taxon>
    </lineage>
</organism>
<evidence type="ECO:0000256" key="4">
    <source>
        <dbReference type="ARBA" id="ARBA00022737"/>
    </source>
</evidence>
<keyword evidence="3" id="KW-0433">Leucine-rich repeat</keyword>
<dbReference type="CDD" id="cd14798">
    <property type="entry name" value="RX-CC_like"/>
    <property type="match status" value="1"/>
</dbReference>
<sequence>KDLSSIKDRFLLLVDCDYFPVTTDRFKFFLWELKFLDSFLSLQSFTFAGECGMLHLTQKMQQIWKTLSDDSPDGFAYWSELHDICPMEEFITFHVPTEIRKTKLENSELNTTLSPKYNGGLFQIARWMIVDDPCSSLFVQGPIKDVIEEVLKELKLLRFFVLFLSKKCIETQIRNNFFVPVLVEASHAAMVSWLYLPSHGKGSQDETDVLVSDILQMKINPIHQGSRKIYVDVLQDLKLTIQPPGWHPNIRNEHASDNYSFVETPSHNLVELPTVSNPSRVVSLNDQVAILSFVLKIWIEGEKEDTALEDVNRALGLDLPSNVQPEFQGCYSLSSVMDQLHIIQKEFESIQPFLKDVGEECHDKHEALQHWATLLIGKAHAVEYVIDACIRKEVPQWCLERWLSDIIEEITLIGGKCRDS</sequence>
<dbReference type="Gene3D" id="1.20.5.4130">
    <property type="match status" value="1"/>
</dbReference>
<keyword evidence="5" id="KW-0547">Nucleotide-binding</keyword>
<dbReference type="EMBL" id="JACEIK010001652">
    <property type="protein sequence ID" value="MCD7471155.1"/>
    <property type="molecule type" value="Genomic_DNA"/>
</dbReference>
<evidence type="ECO:0000259" key="11">
    <source>
        <dbReference type="Pfam" id="PF18052"/>
    </source>
</evidence>
<comment type="subcellular location">
    <subcellularLocation>
        <location evidence="1">Membrane</location>
    </subcellularLocation>
</comment>
<proteinExistence type="inferred from homology"/>
<dbReference type="InterPro" id="IPR038005">
    <property type="entry name" value="RX-like_CC"/>
</dbReference>
<feature type="domain" description="Late blight resistance protein R1A-like N-terminal" evidence="10">
    <location>
        <begin position="128"/>
        <end position="297"/>
    </location>
</feature>
<dbReference type="Pfam" id="PF12061">
    <property type="entry name" value="NB-LRR"/>
    <property type="match status" value="1"/>
</dbReference>
<comment type="similarity">
    <text evidence="2">Belongs to the disease resistance NB-LRR family.</text>
</comment>
<keyword evidence="8" id="KW-0175">Coiled coil</keyword>
<feature type="non-terminal residue" evidence="12">
    <location>
        <position position="1"/>
    </location>
</feature>
<accession>A0ABS8TI19</accession>
<evidence type="ECO:0000256" key="5">
    <source>
        <dbReference type="ARBA" id="ARBA00022741"/>
    </source>
</evidence>
<evidence type="ECO:0000259" key="10">
    <source>
        <dbReference type="Pfam" id="PF12061"/>
    </source>
</evidence>
<evidence type="ECO:0000256" key="6">
    <source>
        <dbReference type="ARBA" id="ARBA00022821"/>
    </source>
</evidence>
<keyword evidence="4" id="KW-0677">Repeat</keyword>
<gene>
    <name evidence="12" type="ORF">HAX54_011465</name>
</gene>
<keyword evidence="7" id="KW-0067">ATP-binding</keyword>
<dbReference type="Proteomes" id="UP000823775">
    <property type="component" value="Unassembled WGS sequence"/>
</dbReference>
<keyword evidence="9" id="KW-0472">Membrane</keyword>
<dbReference type="Pfam" id="PF18052">
    <property type="entry name" value="Rx_N"/>
    <property type="match status" value="1"/>
</dbReference>
<comment type="caution">
    <text evidence="12">The sequence shown here is derived from an EMBL/GenBank/DDBJ whole genome shotgun (WGS) entry which is preliminary data.</text>
</comment>
<feature type="domain" description="Disease resistance N-terminal" evidence="11">
    <location>
        <begin position="332"/>
        <end position="392"/>
    </location>
</feature>
<dbReference type="InterPro" id="IPR021929">
    <property type="entry name" value="R1A-like_N"/>
</dbReference>
<evidence type="ECO:0000313" key="12">
    <source>
        <dbReference type="EMBL" id="MCD7471155.1"/>
    </source>
</evidence>
<evidence type="ECO:0000313" key="13">
    <source>
        <dbReference type="Proteomes" id="UP000823775"/>
    </source>
</evidence>